<evidence type="ECO:0000313" key="10">
    <source>
        <dbReference type="EMBL" id="EQC37312.1"/>
    </source>
</evidence>
<feature type="binding site" evidence="7">
    <location>
        <position position="338"/>
    </location>
    <ligand>
        <name>substrate</name>
    </ligand>
</feature>
<dbReference type="PIRSF" id="PIRSF000524">
    <property type="entry name" value="SPT"/>
    <property type="match status" value="1"/>
</dbReference>
<dbReference type="InterPro" id="IPR015421">
    <property type="entry name" value="PyrdxlP-dep_Trfase_major"/>
</dbReference>
<dbReference type="STRING" id="1156394.T0S3H8"/>
<dbReference type="RefSeq" id="XP_008609474.1">
    <property type="nucleotide sequence ID" value="XM_008611252.1"/>
</dbReference>
<name>T0S3H8_SAPDV</name>
<keyword evidence="6 8" id="KW-0663">Pyridoxal phosphate</keyword>
<keyword evidence="11" id="KW-1185">Reference proteome</keyword>
<dbReference type="AlphaFoldDB" id="T0S3H8"/>
<dbReference type="SUPFAM" id="SSF53383">
    <property type="entry name" value="PLP-dependent transferases"/>
    <property type="match status" value="1"/>
</dbReference>
<evidence type="ECO:0000256" key="2">
    <source>
        <dbReference type="ARBA" id="ARBA00009236"/>
    </source>
</evidence>
<feature type="domain" description="Aminotransferase class V" evidence="9">
    <location>
        <begin position="59"/>
        <end position="323"/>
    </location>
</feature>
<proteinExistence type="inferred from homology"/>
<dbReference type="PANTHER" id="PTHR21152:SF24">
    <property type="entry name" value="ALANINE--GLYOXYLATE AMINOTRANSFERASE 1"/>
    <property type="match status" value="1"/>
</dbReference>
<dbReference type="GeneID" id="19946260"/>
<organism evidence="10 11">
    <name type="scientific">Saprolegnia diclina (strain VS20)</name>
    <dbReference type="NCBI Taxonomy" id="1156394"/>
    <lineage>
        <taxon>Eukaryota</taxon>
        <taxon>Sar</taxon>
        <taxon>Stramenopiles</taxon>
        <taxon>Oomycota</taxon>
        <taxon>Saprolegniomycetes</taxon>
        <taxon>Saprolegniales</taxon>
        <taxon>Saprolegniaceae</taxon>
        <taxon>Saprolegnia</taxon>
    </lineage>
</organism>
<dbReference type="InterPro" id="IPR015422">
    <property type="entry name" value="PyrdxlP-dep_Trfase_small"/>
</dbReference>
<accession>T0S3H8</accession>
<keyword evidence="4" id="KW-0032">Aminotransferase</keyword>
<dbReference type="eggNOG" id="KOG2862">
    <property type="taxonomic scope" value="Eukaryota"/>
</dbReference>
<evidence type="ECO:0000256" key="4">
    <source>
        <dbReference type="ARBA" id="ARBA00022576"/>
    </source>
</evidence>
<dbReference type="Gene3D" id="3.90.1150.10">
    <property type="entry name" value="Aspartate Aminotransferase, domain 1"/>
    <property type="match status" value="1"/>
</dbReference>
<dbReference type="OrthoDB" id="24581at2759"/>
<protein>
    <recommendedName>
        <fullName evidence="3">alanine--glyoxylate transaminase</fullName>
        <ecNumber evidence="3">2.6.1.44</ecNumber>
    </recommendedName>
</protein>
<evidence type="ECO:0000256" key="8">
    <source>
        <dbReference type="PIRSR" id="PIRSR000524-50"/>
    </source>
</evidence>
<dbReference type="InterPro" id="IPR015424">
    <property type="entry name" value="PyrdxlP-dep_Trfase"/>
</dbReference>
<dbReference type="Pfam" id="PF00266">
    <property type="entry name" value="Aminotran_5"/>
    <property type="match status" value="1"/>
</dbReference>
<evidence type="ECO:0000256" key="3">
    <source>
        <dbReference type="ARBA" id="ARBA00013049"/>
    </source>
</evidence>
<reference evidence="10 11" key="1">
    <citation type="submission" date="2012-04" db="EMBL/GenBank/DDBJ databases">
        <title>The Genome Sequence of Saprolegnia declina VS20.</title>
        <authorList>
            <consortium name="The Broad Institute Genome Sequencing Platform"/>
            <person name="Russ C."/>
            <person name="Nusbaum C."/>
            <person name="Tyler B."/>
            <person name="van West P."/>
            <person name="Dieguez-Uribeondo J."/>
            <person name="de Bruijn I."/>
            <person name="Tripathy S."/>
            <person name="Jiang R."/>
            <person name="Young S.K."/>
            <person name="Zeng Q."/>
            <person name="Gargeya S."/>
            <person name="Fitzgerald M."/>
            <person name="Haas B."/>
            <person name="Abouelleil A."/>
            <person name="Alvarado L."/>
            <person name="Arachchi H.M."/>
            <person name="Berlin A."/>
            <person name="Chapman S.B."/>
            <person name="Goldberg J."/>
            <person name="Griggs A."/>
            <person name="Gujja S."/>
            <person name="Hansen M."/>
            <person name="Howarth C."/>
            <person name="Imamovic A."/>
            <person name="Larimer J."/>
            <person name="McCowen C."/>
            <person name="Montmayeur A."/>
            <person name="Murphy C."/>
            <person name="Neiman D."/>
            <person name="Pearson M."/>
            <person name="Priest M."/>
            <person name="Roberts A."/>
            <person name="Saif S."/>
            <person name="Shea T."/>
            <person name="Sisk P."/>
            <person name="Sykes S."/>
            <person name="Wortman J."/>
            <person name="Nusbaum C."/>
            <person name="Birren B."/>
        </authorList>
    </citation>
    <scope>NUCLEOTIDE SEQUENCE [LARGE SCALE GENOMIC DNA]</scope>
    <source>
        <strain evidence="10 11">VS20</strain>
    </source>
</reference>
<dbReference type="InterPro" id="IPR000192">
    <property type="entry name" value="Aminotrans_V_dom"/>
</dbReference>
<dbReference type="EC" id="2.6.1.44" evidence="3"/>
<feature type="modified residue" description="N6-(pyridoxal phosphate)lysine" evidence="8">
    <location>
        <position position="192"/>
    </location>
</feature>
<dbReference type="InParanoid" id="T0S3H8"/>
<dbReference type="OMA" id="IHCETST"/>
<dbReference type="PANTHER" id="PTHR21152">
    <property type="entry name" value="AMINOTRANSFERASE CLASS V"/>
    <property type="match status" value="1"/>
</dbReference>
<evidence type="ECO:0000313" key="11">
    <source>
        <dbReference type="Proteomes" id="UP000030762"/>
    </source>
</evidence>
<evidence type="ECO:0000256" key="1">
    <source>
        <dbReference type="ARBA" id="ARBA00001933"/>
    </source>
</evidence>
<dbReference type="GO" id="GO:0004760">
    <property type="term" value="F:L-serine-pyruvate transaminase activity"/>
    <property type="evidence" value="ECO:0007669"/>
    <property type="project" value="TreeGrafter"/>
</dbReference>
<dbReference type="VEuPathDB" id="FungiDB:SDRG_05533"/>
<dbReference type="EMBL" id="JH767145">
    <property type="protein sequence ID" value="EQC37312.1"/>
    <property type="molecule type" value="Genomic_DNA"/>
</dbReference>
<dbReference type="GO" id="GO:0008453">
    <property type="term" value="F:alanine-glyoxylate transaminase activity"/>
    <property type="evidence" value="ECO:0007669"/>
    <property type="project" value="UniProtKB-EC"/>
</dbReference>
<dbReference type="GO" id="GO:0005777">
    <property type="term" value="C:peroxisome"/>
    <property type="evidence" value="ECO:0007669"/>
    <property type="project" value="TreeGrafter"/>
</dbReference>
<evidence type="ECO:0000256" key="7">
    <source>
        <dbReference type="PIRSR" id="PIRSR000524-1"/>
    </source>
</evidence>
<sequence length="368" mass="39224">MPMLRMIPGPTSMSLAVRQAYAEEVGSPDVEVDEFFADYFALEARFKELLGFSGSIVLGSGEGMACLWGALNSVLLPGDTVLCVVNGIFGEGFAAMARDMQATVVTVECDWTTGIDTAKVIAAIQAHNPRLVTLVHCETPSGIVNPLHGIGHAIREHTTDGLFLVDFVSSAFGVPLAVDDEAIDLGLFAPQKVLSGPAALACTTVSDKAWTRIRAKKYQGYDALLPFDGLSPAAPLLLPYTHNWPAIRATIAACNEIETEGPSAVIERHARVAQFCRDEATRMGLELYCADETHASPTVTALKVPTHRISWPDLQKALKAQGLICGGSYGSLYGNVFRIGHMGSQAHEALVQDALAIVARVLTAHPAA</sequence>
<dbReference type="Proteomes" id="UP000030762">
    <property type="component" value="Unassembled WGS sequence"/>
</dbReference>
<keyword evidence="5" id="KW-0808">Transferase</keyword>
<comment type="cofactor">
    <cofactor evidence="1 8">
        <name>pyridoxal 5'-phosphate</name>
        <dbReference type="ChEBI" id="CHEBI:597326"/>
    </cofactor>
</comment>
<dbReference type="Gene3D" id="3.40.640.10">
    <property type="entry name" value="Type I PLP-dependent aspartate aminotransferase-like (Major domain)"/>
    <property type="match status" value="1"/>
</dbReference>
<dbReference type="InterPro" id="IPR024169">
    <property type="entry name" value="SP_NH2Trfase/AEP_transaminase"/>
</dbReference>
<gene>
    <name evidence="10" type="ORF">SDRG_05533</name>
</gene>
<dbReference type="GO" id="GO:0019265">
    <property type="term" value="P:glycine biosynthetic process, by transamination of glyoxylate"/>
    <property type="evidence" value="ECO:0007669"/>
    <property type="project" value="TreeGrafter"/>
</dbReference>
<evidence type="ECO:0000256" key="6">
    <source>
        <dbReference type="ARBA" id="ARBA00022898"/>
    </source>
</evidence>
<evidence type="ECO:0000256" key="5">
    <source>
        <dbReference type="ARBA" id="ARBA00022679"/>
    </source>
</evidence>
<evidence type="ECO:0000259" key="9">
    <source>
        <dbReference type="Pfam" id="PF00266"/>
    </source>
</evidence>
<comment type="similarity">
    <text evidence="2">Belongs to the class-V pyridoxal-phosphate-dependent aminotransferase family.</text>
</comment>